<dbReference type="eggNOG" id="ENOG502SYCA">
    <property type="taxonomic scope" value="Eukaryota"/>
</dbReference>
<dbReference type="EnsemblProtists" id="EKX55381">
    <property type="protein sequence ID" value="EKX55381"/>
    <property type="gene ID" value="GUITHDRAFT_160451"/>
</dbReference>
<keyword evidence="4" id="KW-1185">Reference proteome</keyword>
<evidence type="ECO:0000313" key="4">
    <source>
        <dbReference type="Proteomes" id="UP000011087"/>
    </source>
</evidence>
<gene>
    <name evidence="2" type="ORF">GUITHDRAFT_160451</name>
</gene>
<reference evidence="2 4" key="1">
    <citation type="journal article" date="2012" name="Nature">
        <title>Algal genomes reveal evolutionary mosaicism and the fate of nucleomorphs.</title>
        <authorList>
            <consortium name="DOE Joint Genome Institute"/>
            <person name="Curtis B.A."/>
            <person name="Tanifuji G."/>
            <person name="Burki F."/>
            <person name="Gruber A."/>
            <person name="Irimia M."/>
            <person name="Maruyama S."/>
            <person name="Arias M.C."/>
            <person name="Ball S.G."/>
            <person name="Gile G.H."/>
            <person name="Hirakawa Y."/>
            <person name="Hopkins J.F."/>
            <person name="Kuo A."/>
            <person name="Rensing S.A."/>
            <person name="Schmutz J."/>
            <person name="Symeonidi A."/>
            <person name="Elias M."/>
            <person name="Eveleigh R.J."/>
            <person name="Herman E.K."/>
            <person name="Klute M.J."/>
            <person name="Nakayama T."/>
            <person name="Obornik M."/>
            <person name="Reyes-Prieto A."/>
            <person name="Armbrust E.V."/>
            <person name="Aves S.J."/>
            <person name="Beiko R.G."/>
            <person name="Coutinho P."/>
            <person name="Dacks J.B."/>
            <person name="Durnford D.G."/>
            <person name="Fast N.M."/>
            <person name="Green B.R."/>
            <person name="Grisdale C.J."/>
            <person name="Hempel F."/>
            <person name="Henrissat B."/>
            <person name="Hoppner M.P."/>
            <person name="Ishida K."/>
            <person name="Kim E."/>
            <person name="Koreny L."/>
            <person name="Kroth P.G."/>
            <person name="Liu Y."/>
            <person name="Malik S.B."/>
            <person name="Maier U.G."/>
            <person name="McRose D."/>
            <person name="Mock T."/>
            <person name="Neilson J.A."/>
            <person name="Onodera N.T."/>
            <person name="Poole A.M."/>
            <person name="Pritham E.J."/>
            <person name="Richards T.A."/>
            <person name="Rocap G."/>
            <person name="Roy S.W."/>
            <person name="Sarai C."/>
            <person name="Schaack S."/>
            <person name="Shirato S."/>
            <person name="Slamovits C.H."/>
            <person name="Spencer D.F."/>
            <person name="Suzuki S."/>
            <person name="Worden A.Z."/>
            <person name="Zauner S."/>
            <person name="Barry K."/>
            <person name="Bell C."/>
            <person name="Bharti A.K."/>
            <person name="Crow J.A."/>
            <person name="Grimwood J."/>
            <person name="Kramer R."/>
            <person name="Lindquist E."/>
            <person name="Lucas S."/>
            <person name="Salamov A."/>
            <person name="McFadden G.I."/>
            <person name="Lane C.E."/>
            <person name="Keeling P.J."/>
            <person name="Gray M.W."/>
            <person name="Grigoriev I.V."/>
            <person name="Archibald J.M."/>
        </authorList>
    </citation>
    <scope>NUCLEOTIDE SEQUENCE</scope>
    <source>
        <strain evidence="2 4">CCMP2712</strain>
    </source>
</reference>
<keyword evidence="1" id="KW-1133">Transmembrane helix</keyword>
<keyword evidence="1" id="KW-0812">Transmembrane</keyword>
<keyword evidence="1" id="KW-0472">Membrane</keyword>
<dbReference type="GeneID" id="17312093"/>
<dbReference type="EMBL" id="JH992965">
    <property type="protein sequence ID" value="EKX55381.1"/>
    <property type="molecule type" value="Genomic_DNA"/>
</dbReference>
<dbReference type="Proteomes" id="UP000011087">
    <property type="component" value="Unassembled WGS sequence"/>
</dbReference>
<sequence length="999" mass="113594">MVENEPPLSHGRLAIETAKHWWMPKPCKETNNHKEMDRSHAYLDRLYHLGMDEMIRRRGDYWQSRLRTQSSHQYVKRPWRILVSRKPLSAALTLAHAQLGLVLMMLIFIFLHPHDSLLVQVRSLIAQETFSHFRVSTVHNKSSLSEIEDWGVMSQGHLFPTPEDGAEVCRAESRIQIHRISPDGDASYITMRHATVTDGIYFLLTDGGGAARLADLKIEGSSDGHHWKDLRRSGACGRAVMRGLGREDQDRSGSLTCGKGRRQLIELHLSGVECKWMEYMDACRSLVAVICIVLALVLSRTEKYEGAVKAMGLGSLLWSMTYLGLFWRYEWGHYSTAEALYALQALGMMVIFPGPAVISEAVAFEQMLVCALYMIACSLALTARISVSAILALTFMVLLLVLREGTKRRSRRVAMEGVEEYASIFDESKEQILPYLDSLSRTISELNLESQRRTYRHHTSTRQAEEGFAYGLGSERFTRYMAAQSRDSRVKSLDQLFLQAIVVHDQFLSKLLGDGDGSAYQRVSGMALQDKQWGNEEPCGHTEKTVNAASCDMAAEENRVRALMRQKCCFPGDLLERYLADVCHGVERADISSVMFGTAPIKLGSQKLALQLFLVLQAAVQIWRIFKPGGDSDTIRAEMSFTSRHLRFTTLMARDGKSPRGPGIASVGLLHNGYELNCSKTRLWGYNNSLYASFEEAVVANGWFFRTSVENGTEESDPALFVFSFSSVPSDAPWTLPSRAWEVYGGPECHWKMYSARCHPLARREYKTSRLRNHVHAFDHRPPWFQTMLPLYGVLVSFHYTMTAVMGWMRRPIAAKFFWVNLYFVLGSIGTCMAVMHVLCTTIESSFYWWIVGSSLFGLGLTSWFKERYVMHYLLFHACLSSVAINVYSWLYLGIGFRAPSSAPVLIFTFVAWLLYNRIVLYRAWQHVAEDCRHYDDLTTKLLRDPDSQRCIEKISTLTECLGVGRQLSQYQAVSRFRRGSRFGYSSAGFVVRRYAWMD</sequence>
<dbReference type="HOGENOM" id="CLU_005527_0_0_1"/>
<evidence type="ECO:0000256" key="1">
    <source>
        <dbReference type="SAM" id="Phobius"/>
    </source>
</evidence>
<organism evidence="2">
    <name type="scientific">Guillardia theta (strain CCMP2712)</name>
    <name type="common">Cryptophyte</name>
    <dbReference type="NCBI Taxonomy" id="905079"/>
    <lineage>
        <taxon>Eukaryota</taxon>
        <taxon>Cryptophyceae</taxon>
        <taxon>Pyrenomonadales</taxon>
        <taxon>Geminigeraceae</taxon>
        <taxon>Guillardia</taxon>
    </lineage>
</organism>
<accession>L1K3K4</accession>
<feature type="transmembrane region" description="Helical" evidence="1">
    <location>
        <begin position="871"/>
        <end position="893"/>
    </location>
</feature>
<feature type="transmembrane region" description="Helical" evidence="1">
    <location>
        <begin position="339"/>
        <end position="359"/>
    </location>
</feature>
<dbReference type="AlphaFoldDB" id="L1K3K4"/>
<dbReference type="PaxDb" id="55529-EKX55381"/>
<proteinExistence type="predicted"/>
<dbReference type="RefSeq" id="XP_005842361.1">
    <property type="nucleotide sequence ID" value="XM_005842304.1"/>
</dbReference>
<feature type="transmembrane region" description="Helical" evidence="1">
    <location>
        <begin position="905"/>
        <end position="925"/>
    </location>
</feature>
<reference evidence="4" key="2">
    <citation type="submission" date="2012-11" db="EMBL/GenBank/DDBJ databases">
        <authorList>
            <person name="Kuo A."/>
            <person name="Curtis B.A."/>
            <person name="Tanifuji G."/>
            <person name="Burki F."/>
            <person name="Gruber A."/>
            <person name="Irimia M."/>
            <person name="Maruyama S."/>
            <person name="Arias M.C."/>
            <person name="Ball S.G."/>
            <person name="Gile G.H."/>
            <person name="Hirakawa Y."/>
            <person name="Hopkins J.F."/>
            <person name="Rensing S.A."/>
            <person name="Schmutz J."/>
            <person name="Symeonidi A."/>
            <person name="Elias M."/>
            <person name="Eveleigh R.J."/>
            <person name="Herman E.K."/>
            <person name="Klute M.J."/>
            <person name="Nakayama T."/>
            <person name="Obornik M."/>
            <person name="Reyes-Prieto A."/>
            <person name="Armbrust E.V."/>
            <person name="Aves S.J."/>
            <person name="Beiko R.G."/>
            <person name="Coutinho P."/>
            <person name="Dacks J.B."/>
            <person name="Durnford D.G."/>
            <person name="Fast N.M."/>
            <person name="Green B.R."/>
            <person name="Grisdale C."/>
            <person name="Hempe F."/>
            <person name="Henrissat B."/>
            <person name="Hoppner M.P."/>
            <person name="Ishida K.-I."/>
            <person name="Kim E."/>
            <person name="Koreny L."/>
            <person name="Kroth P.G."/>
            <person name="Liu Y."/>
            <person name="Malik S.-B."/>
            <person name="Maier U.G."/>
            <person name="McRose D."/>
            <person name="Mock T."/>
            <person name="Neilson J.A."/>
            <person name="Onodera N.T."/>
            <person name="Poole A.M."/>
            <person name="Pritham E.J."/>
            <person name="Richards T.A."/>
            <person name="Rocap G."/>
            <person name="Roy S.W."/>
            <person name="Sarai C."/>
            <person name="Schaack S."/>
            <person name="Shirato S."/>
            <person name="Slamovits C.H."/>
            <person name="Spencer D.F."/>
            <person name="Suzuki S."/>
            <person name="Worden A.Z."/>
            <person name="Zauner S."/>
            <person name="Barry K."/>
            <person name="Bell C."/>
            <person name="Bharti A.K."/>
            <person name="Crow J.A."/>
            <person name="Grimwood J."/>
            <person name="Kramer R."/>
            <person name="Lindquist E."/>
            <person name="Lucas S."/>
            <person name="Salamov A."/>
            <person name="McFadden G.I."/>
            <person name="Lane C.E."/>
            <person name="Keeling P.J."/>
            <person name="Gray M.W."/>
            <person name="Grigoriev I.V."/>
            <person name="Archibald J.M."/>
        </authorList>
    </citation>
    <scope>NUCLEOTIDE SEQUENCE</scope>
    <source>
        <strain evidence="4">CCMP2712</strain>
    </source>
</reference>
<reference evidence="3" key="3">
    <citation type="submission" date="2015-06" db="UniProtKB">
        <authorList>
            <consortium name="EnsemblProtists"/>
        </authorList>
    </citation>
    <scope>IDENTIFICATION</scope>
</reference>
<evidence type="ECO:0000313" key="3">
    <source>
        <dbReference type="EnsemblProtists" id="EKX55381"/>
    </source>
</evidence>
<protein>
    <submittedName>
        <fullName evidence="2 3">Uncharacterized protein</fullName>
    </submittedName>
</protein>
<feature type="transmembrane region" description="Helical" evidence="1">
    <location>
        <begin position="371"/>
        <end position="402"/>
    </location>
</feature>
<evidence type="ECO:0000313" key="2">
    <source>
        <dbReference type="EMBL" id="EKX55381.1"/>
    </source>
</evidence>
<feature type="transmembrane region" description="Helical" evidence="1">
    <location>
        <begin position="847"/>
        <end position="865"/>
    </location>
</feature>
<feature type="transmembrane region" description="Helical" evidence="1">
    <location>
        <begin position="307"/>
        <end position="327"/>
    </location>
</feature>
<name>L1K3K4_GUITC</name>
<feature type="transmembrane region" description="Helical" evidence="1">
    <location>
        <begin position="88"/>
        <end position="111"/>
    </location>
</feature>
<feature type="transmembrane region" description="Helical" evidence="1">
    <location>
        <begin position="821"/>
        <end position="840"/>
    </location>
</feature>
<dbReference type="KEGG" id="gtt:GUITHDRAFT_160451"/>
<feature type="transmembrane region" description="Helical" evidence="1">
    <location>
        <begin position="285"/>
        <end position="301"/>
    </location>
</feature>